<dbReference type="InterPro" id="IPR050951">
    <property type="entry name" value="Retrovirus_Pol_polyprotein"/>
</dbReference>
<gene>
    <name evidence="3" type="ORF">P4O66_003128</name>
</gene>
<keyword evidence="4" id="KW-1185">Reference proteome</keyword>
<dbReference type="InterPro" id="IPR012337">
    <property type="entry name" value="RNaseH-like_sf"/>
</dbReference>
<proteinExistence type="predicted"/>
<dbReference type="PROSITE" id="PS50994">
    <property type="entry name" value="INTEGRASE"/>
    <property type="match status" value="1"/>
</dbReference>
<name>A0AAD9DKJ4_9TELE</name>
<reference evidence="3" key="1">
    <citation type="submission" date="2023-03" db="EMBL/GenBank/DDBJ databases">
        <title>Electrophorus voltai genome.</title>
        <authorList>
            <person name="Bian C."/>
        </authorList>
    </citation>
    <scope>NUCLEOTIDE SEQUENCE</scope>
    <source>
        <strain evidence="3">CB-2022</strain>
        <tissue evidence="3">Muscle</tissue>
    </source>
</reference>
<organism evidence="3 4">
    <name type="scientific">Electrophorus voltai</name>
    <dbReference type="NCBI Taxonomy" id="2609070"/>
    <lineage>
        <taxon>Eukaryota</taxon>
        <taxon>Metazoa</taxon>
        <taxon>Chordata</taxon>
        <taxon>Craniata</taxon>
        <taxon>Vertebrata</taxon>
        <taxon>Euteleostomi</taxon>
        <taxon>Actinopterygii</taxon>
        <taxon>Neopterygii</taxon>
        <taxon>Teleostei</taxon>
        <taxon>Ostariophysi</taxon>
        <taxon>Gymnotiformes</taxon>
        <taxon>Gymnotoidei</taxon>
        <taxon>Gymnotidae</taxon>
        <taxon>Electrophorus</taxon>
    </lineage>
</organism>
<comment type="caution">
    <text evidence="3">The sequence shown here is derived from an EMBL/GenBank/DDBJ whole genome shotgun (WGS) entry which is preliminary data.</text>
</comment>
<evidence type="ECO:0000259" key="2">
    <source>
        <dbReference type="PROSITE" id="PS50994"/>
    </source>
</evidence>
<dbReference type="PANTHER" id="PTHR37984:SF15">
    <property type="entry name" value="INTEGRASE CATALYTIC DOMAIN-CONTAINING PROTEIN"/>
    <property type="match status" value="1"/>
</dbReference>
<dbReference type="GO" id="GO:0003676">
    <property type="term" value="F:nucleic acid binding"/>
    <property type="evidence" value="ECO:0007669"/>
    <property type="project" value="InterPro"/>
</dbReference>
<evidence type="ECO:0000313" key="3">
    <source>
        <dbReference type="EMBL" id="KAK1785895.1"/>
    </source>
</evidence>
<dbReference type="GO" id="GO:0015074">
    <property type="term" value="P:DNA integration"/>
    <property type="evidence" value="ECO:0007669"/>
    <property type="project" value="InterPro"/>
</dbReference>
<dbReference type="PANTHER" id="PTHR37984">
    <property type="entry name" value="PROTEIN CBG26694"/>
    <property type="match status" value="1"/>
</dbReference>
<dbReference type="InterPro" id="IPR036397">
    <property type="entry name" value="RNaseH_sf"/>
</dbReference>
<evidence type="ECO:0000313" key="4">
    <source>
        <dbReference type="Proteomes" id="UP001239994"/>
    </source>
</evidence>
<dbReference type="Proteomes" id="UP001239994">
    <property type="component" value="Unassembled WGS sequence"/>
</dbReference>
<dbReference type="InterPro" id="IPR001584">
    <property type="entry name" value="Integrase_cat-core"/>
</dbReference>
<dbReference type="SUPFAM" id="SSF53098">
    <property type="entry name" value="Ribonuclease H-like"/>
    <property type="match status" value="1"/>
</dbReference>
<feature type="domain" description="Integrase catalytic" evidence="2">
    <location>
        <begin position="110"/>
        <end position="206"/>
    </location>
</feature>
<sequence length="214" mass="24279">MDSAGSYDPCLDDQWGYTDYGETGECSDVYLQSDMGSNREEDLSMEVEEVPQRNPSSLTKVMDSEGDEPPAPKALLRARRSRRRAPPPNDVTSYEGDEPPAPKAPPRQFGLQEDIMSDRGVQFTSWVRQELLGKLNIMVSLMSGYHPQTNGQVERAKQDLGKSLCLYCQKHSEMWCTYLSWEEYTQNSLCHAGMGLIPFECMLGYQPLPYLWNC</sequence>
<protein>
    <recommendedName>
        <fullName evidence="2">Integrase catalytic domain-containing protein</fullName>
    </recommendedName>
</protein>
<accession>A0AAD9DKJ4</accession>
<evidence type="ECO:0000256" key="1">
    <source>
        <dbReference type="SAM" id="MobiDB-lite"/>
    </source>
</evidence>
<feature type="region of interest" description="Disordered" evidence="1">
    <location>
        <begin position="1"/>
        <end position="108"/>
    </location>
</feature>
<dbReference type="AlphaFoldDB" id="A0AAD9DKJ4"/>
<dbReference type="Gene3D" id="3.30.420.10">
    <property type="entry name" value="Ribonuclease H-like superfamily/Ribonuclease H"/>
    <property type="match status" value="1"/>
</dbReference>
<feature type="compositionally biased region" description="Basic residues" evidence="1">
    <location>
        <begin position="76"/>
        <end position="85"/>
    </location>
</feature>
<dbReference type="EMBL" id="JAROKS010000025">
    <property type="protein sequence ID" value="KAK1785895.1"/>
    <property type="molecule type" value="Genomic_DNA"/>
</dbReference>